<name>A0A2T4UT82_9MICO</name>
<dbReference type="Pfam" id="PF13618">
    <property type="entry name" value="Gluconate_2-dh3"/>
    <property type="match status" value="1"/>
</dbReference>
<accession>A0A2T4UT82</accession>
<dbReference type="SUPFAM" id="SSF53474">
    <property type="entry name" value="alpha/beta-Hydrolases"/>
    <property type="match status" value="1"/>
</dbReference>
<proteinExistence type="predicted"/>
<dbReference type="InterPro" id="IPR029058">
    <property type="entry name" value="AB_hydrolase_fold"/>
</dbReference>
<evidence type="ECO:0000313" key="2">
    <source>
        <dbReference type="Proteomes" id="UP000241085"/>
    </source>
</evidence>
<dbReference type="RefSeq" id="WP_107574383.1">
    <property type="nucleotide sequence ID" value="NZ_PZPL01000001.1"/>
</dbReference>
<keyword evidence="2" id="KW-1185">Reference proteome</keyword>
<gene>
    <name evidence="1" type="ORF">C1I63_07620</name>
</gene>
<dbReference type="AlphaFoldDB" id="A0A2T4UT82"/>
<evidence type="ECO:0000313" key="1">
    <source>
        <dbReference type="EMBL" id="PTL72726.1"/>
    </source>
</evidence>
<dbReference type="InterPro" id="IPR027056">
    <property type="entry name" value="Gluconate_2DH_su3"/>
</dbReference>
<comment type="caution">
    <text evidence="1">The sequence shown here is derived from an EMBL/GenBank/DDBJ whole genome shotgun (WGS) entry which is preliminary data.</text>
</comment>
<dbReference type="EMBL" id="PZPL01000001">
    <property type="protein sequence ID" value="PTL72726.1"/>
    <property type="molecule type" value="Genomic_DNA"/>
</dbReference>
<organism evidence="1 2">
    <name type="scientific">Rathayibacter caricis DSM 15933</name>
    <dbReference type="NCBI Taxonomy" id="1328867"/>
    <lineage>
        <taxon>Bacteria</taxon>
        <taxon>Bacillati</taxon>
        <taxon>Actinomycetota</taxon>
        <taxon>Actinomycetes</taxon>
        <taxon>Micrococcales</taxon>
        <taxon>Microbacteriaceae</taxon>
        <taxon>Rathayibacter</taxon>
    </lineage>
</organism>
<reference evidence="1 2" key="1">
    <citation type="submission" date="2018-03" db="EMBL/GenBank/DDBJ databases">
        <title>Bacteriophage NCPPB3778 and a type I-E CRISPR drive the evolution of the US Biological Select Agent, Rathayibacter toxicus.</title>
        <authorList>
            <person name="Davis E.W.II."/>
            <person name="Tabima J.F."/>
            <person name="Weisberg A.J."/>
            <person name="Dantas Lopes L."/>
            <person name="Wiseman M.S."/>
            <person name="Wiseman M.S."/>
            <person name="Pupko T."/>
            <person name="Belcher M.S."/>
            <person name="Sechler A.J."/>
            <person name="Tancos M.A."/>
            <person name="Schroeder B.K."/>
            <person name="Murray T.D."/>
            <person name="Luster D.G."/>
            <person name="Schneider W.L."/>
            <person name="Rogers E."/>
            <person name="Andreote F.D."/>
            <person name="Grunwald N.J."/>
            <person name="Putnam M.L."/>
            <person name="Chang J.H."/>
        </authorList>
    </citation>
    <scope>NUCLEOTIDE SEQUENCE [LARGE SCALE GENOMIC DNA]</scope>
    <source>
        <strain evidence="1 2">DSM 15933</strain>
    </source>
</reference>
<protein>
    <submittedName>
        <fullName evidence="1">Uncharacterized protein</fullName>
    </submittedName>
</protein>
<sequence length="328" mass="34074">MPSSDLARPALFVVREQGSAVAGGLAAELEDVLDVVPLEPGDPDSAVQDVVRAVAFHGSTRWLIAGEGRGGEVAALVASRTLAGRSGLFGLAGLVLIGGAAGEVAGRIPTLRLDDATGAATAIRSFWVERAGIGPAVPVNASRAIASARTTTRVRALLAERLLADDPHYAPRVLTPTRLATLRAIADRVVPQDGGRIDLAARVDAQLADGQGDGWRNAALPADPIAYGLGLDSLDGFAALTPVEQDDRLTAVADGSAPAGALTPEQLTAWFEDCRVDLVRQWLSHPASMARVGYDGYASGGDTLPLAGFRSLGADQREDWEPTARSPR</sequence>
<dbReference type="Proteomes" id="UP000241085">
    <property type="component" value="Unassembled WGS sequence"/>
</dbReference>